<organism evidence="1 2">
    <name type="scientific">Temnothorax curvispinosus</name>
    <dbReference type="NCBI Taxonomy" id="300111"/>
    <lineage>
        <taxon>Eukaryota</taxon>
        <taxon>Metazoa</taxon>
        <taxon>Ecdysozoa</taxon>
        <taxon>Arthropoda</taxon>
        <taxon>Hexapoda</taxon>
        <taxon>Insecta</taxon>
        <taxon>Pterygota</taxon>
        <taxon>Neoptera</taxon>
        <taxon>Endopterygota</taxon>
        <taxon>Hymenoptera</taxon>
        <taxon>Apocrita</taxon>
        <taxon>Aculeata</taxon>
        <taxon>Formicoidea</taxon>
        <taxon>Formicidae</taxon>
        <taxon>Myrmicinae</taxon>
        <taxon>Temnothorax</taxon>
    </lineage>
</organism>
<gene>
    <name evidence="2" type="primary">LOC112468458</name>
</gene>
<dbReference type="RefSeq" id="XP_024893417.1">
    <property type="nucleotide sequence ID" value="XM_025037649.1"/>
</dbReference>
<dbReference type="AlphaFoldDB" id="A0A6J1RF88"/>
<reference evidence="2" key="1">
    <citation type="submission" date="2025-08" db="UniProtKB">
        <authorList>
            <consortium name="RefSeq"/>
        </authorList>
    </citation>
    <scope>IDENTIFICATION</scope>
    <source>
        <tissue evidence="2">Whole body</tissue>
    </source>
</reference>
<keyword evidence="1" id="KW-1185">Reference proteome</keyword>
<evidence type="ECO:0000313" key="1">
    <source>
        <dbReference type="Proteomes" id="UP000504618"/>
    </source>
</evidence>
<name>A0A6J1RF88_9HYME</name>
<evidence type="ECO:0000313" key="2">
    <source>
        <dbReference type="RefSeq" id="XP_024893417.1"/>
    </source>
</evidence>
<protein>
    <submittedName>
        <fullName evidence="2">Uncharacterized protein LOC112468458</fullName>
    </submittedName>
</protein>
<proteinExistence type="predicted"/>
<accession>A0A6J1RF88</accession>
<dbReference type="GeneID" id="112468458"/>
<dbReference type="OrthoDB" id="7698238at2759"/>
<dbReference type="Proteomes" id="UP000504618">
    <property type="component" value="Unplaced"/>
</dbReference>
<sequence length="140" mass="15765">MWLDSERDFGEHVARVALRAKIIANNLSRLLPNLGEASDRVRCLYTAMIHSVLMYAAPVWWKKVGDSNLRRGRMEAAQRVIARSAARAYRTVAHVGATAVAGISPVHLIARAHSKVYDRVRAIREEQRQITPRARTALIK</sequence>